<keyword evidence="2" id="KW-1185">Reference proteome</keyword>
<name>A0ABQ2YSX4_9GAMM</name>
<protein>
    <recommendedName>
        <fullName evidence="3">DUF3606 domain-containing protein</fullName>
    </recommendedName>
</protein>
<dbReference type="EMBL" id="BMXS01000007">
    <property type="protein sequence ID" value="GGX91314.1"/>
    <property type="molecule type" value="Genomic_DNA"/>
</dbReference>
<evidence type="ECO:0000313" key="1">
    <source>
        <dbReference type="EMBL" id="GGX91314.1"/>
    </source>
</evidence>
<comment type="caution">
    <text evidence="1">The sequence shown here is derived from an EMBL/GenBank/DDBJ whole genome shotgun (WGS) entry which is preliminary data.</text>
</comment>
<reference evidence="2" key="1">
    <citation type="journal article" date="2019" name="Int. J. Syst. Evol. Microbiol.">
        <title>The Global Catalogue of Microorganisms (GCM) 10K type strain sequencing project: providing services to taxonomists for standard genome sequencing and annotation.</title>
        <authorList>
            <consortium name="The Broad Institute Genomics Platform"/>
            <consortium name="The Broad Institute Genome Sequencing Center for Infectious Disease"/>
            <person name="Wu L."/>
            <person name="Ma J."/>
        </authorList>
    </citation>
    <scope>NUCLEOTIDE SEQUENCE [LARGE SCALE GENOMIC DNA]</scope>
    <source>
        <strain evidence="2">KCTC 22228</strain>
    </source>
</reference>
<proteinExistence type="predicted"/>
<organism evidence="1 2">
    <name type="scientific">Litchfieldella qijiaojingensis</name>
    <dbReference type="NCBI Taxonomy" id="980347"/>
    <lineage>
        <taxon>Bacteria</taxon>
        <taxon>Pseudomonadati</taxon>
        <taxon>Pseudomonadota</taxon>
        <taxon>Gammaproteobacteria</taxon>
        <taxon>Oceanospirillales</taxon>
        <taxon>Halomonadaceae</taxon>
        <taxon>Litchfieldella</taxon>
    </lineage>
</organism>
<sequence length="50" mass="6176">MTEKQRQHWEHQQRKAERLARIYGMGDPRIRELRIRAAERLDEHQRRAAP</sequence>
<gene>
    <name evidence="1" type="ORF">GCM10007160_18520</name>
</gene>
<evidence type="ECO:0000313" key="2">
    <source>
        <dbReference type="Proteomes" id="UP000653056"/>
    </source>
</evidence>
<accession>A0ABQ2YSX4</accession>
<dbReference type="Proteomes" id="UP000653056">
    <property type="component" value="Unassembled WGS sequence"/>
</dbReference>
<evidence type="ECO:0008006" key="3">
    <source>
        <dbReference type="Google" id="ProtNLM"/>
    </source>
</evidence>